<dbReference type="Proteomes" id="UP000265520">
    <property type="component" value="Unassembled WGS sequence"/>
</dbReference>
<organism evidence="2 3">
    <name type="scientific">Trifolium medium</name>
    <dbReference type="NCBI Taxonomy" id="97028"/>
    <lineage>
        <taxon>Eukaryota</taxon>
        <taxon>Viridiplantae</taxon>
        <taxon>Streptophyta</taxon>
        <taxon>Embryophyta</taxon>
        <taxon>Tracheophyta</taxon>
        <taxon>Spermatophyta</taxon>
        <taxon>Magnoliopsida</taxon>
        <taxon>eudicotyledons</taxon>
        <taxon>Gunneridae</taxon>
        <taxon>Pentapetalae</taxon>
        <taxon>rosids</taxon>
        <taxon>fabids</taxon>
        <taxon>Fabales</taxon>
        <taxon>Fabaceae</taxon>
        <taxon>Papilionoideae</taxon>
        <taxon>50 kb inversion clade</taxon>
        <taxon>NPAAA clade</taxon>
        <taxon>Hologalegina</taxon>
        <taxon>IRL clade</taxon>
        <taxon>Trifolieae</taxon>
        <taxon>Trifolium</taxon>
    </lineage>
</organism>
<evidence type="ECO:0000313" key="2">
    <source>
        <dbReference type="EMBL" id="MCI83663.1"/>
    </source>
</evidence>
<dbReference type="EMBL" id="LXQA011072331">
    <property type="protein sequence ID" value="MCI83663.1"/>
    <property type="molecule type" value="Genomic_DNA"/>
</dbReference>
<dbReference type="AlphaFoldDB" id="A0A392V897"/>
<reference evidence="2 3" key="1">
    <citation type="journal article" date="2018" name="Front. Plant Sci.">
        <title>Red Clover (Trifolium pratense) and Zigzag Clover (T. medium) - A Picture of Genomic Similarities and Differences.</title>
        <authorList>
            <person name="Dluhosova J."/>
            <person name="Istvanek J."/>
            <person name="Nedelnik J."/>
            <person name="Repkova J."/>
        </authorList>
    </citation>
    <scope>NUCLEOTIDE SEQUENCE [LARGE SCALE GENOMIC DNA]</scope>
    <source>
        <strain evidence="3">cv. 10/8</strain>
        <tissue evidence="2">Leaf</tissue>
    </source>
</reference>
<feature type="non-terminal residue" evidence="2">
    <location>
        <position position="73"/>
    </location>
</feature>
<proteinExistence type="predicted"/>
<name>A0A392V897_9FABA</name>
<evidence type="ECO:0008006" key="4">
    <source>
        <dbReference type="Google" id="ProtNLM"/>
    </source>
</evidence>
<feature type="non-terminal residue" evidence="2">
    <location>
        <position position="1"/>
    </location>
</feature>
<keyword evidence="3" id="KW-1185">Reference proteome</keyword>
<protein>
    <recommendedName>
        <fullName evidence="4">CCHC-type domain-containing protein</fullName>
    </recommendedName>
</protein>
<accession>A0A392V897</accession>
<evidence type="ECO:0000256" key="1">
    <source>
        <dbReference type="SAM" id="MobiDB-lite"/>
    </source>
</evidence>
<sequence>NGNGFQGRGMNSNGFQGRGKDNGKECTYCGKGGHVVEGCYRKNGYPPNWGHDGGYNHGYANHIDAEEHEEKSV</sequence>
<comment type="caution">
    <text evidence="2">The sequence shown here is derived from an EMBL/GenBank/DDBJ whole genome shotgun (WGS) entry which is preliminary data.</text>
</comment>
<evidence type="ECO:0000313" key="3">
    <source>
        <dbReference type="Proteomes" id="UP000265520"/>
    </source>
</evidence>
<feature type="region of interest" description="Disordered" evidence="1">
    <location>
        <begin position="1"/>
        <end position="21"/>
    </location>
</feature>